<organism evidence="1 2">
    <name type="scientific">Kipferlia bialata</name>
    <dbReference type="NCBI Taxonomy" id="797122"/>
    <lineage>
        <taxon>Eukaryota</taxon>
        <taxon>Metamonada</taxon>
        <taxon>Carpediemonas-like organisms</taxon>
        <taxon>Kipferlia</taxon>
    </lineage>
</organism>
<sequence>MCHNFKVSAATAAIGFVGAASDLVRLGINERSVTMFLFRVATVNMQAVEAAAHWLIDRSDADCTFPIQVVAFLGYVTLWSQAVALAYHSRACCTKPFYRRVRMIMVSEAPKGRDMLQQAW</sequence>
<comment type="caution">
    <text evidence="1">The sequence shown here is derived from an EMBL/GenBank/DDBJ whole genome shotgun (WGS) entry which is preliminary data.</text>
</comment>
<dbReference type="Proteomes" id="UP000265618">
    <property type="component" value="Unassembled WGS sequence"/>
</dbReference>
<gene>
    <name evidence="1" type="ORF">KIPB_005104</name>
</gene>
<evidence type="ECO:0000313" key="1">
    <source>
        <dbReference type="EMBL" id="GIQ83738.1"/>
    </source>
</evidence>
<accession>A0A9K3CWR0</accession>
<protein>
    <submittedName>
        <fullName evidence="1">Uncharacterized protein</fullName>
    </submittedName>
</protein>
<keyword evidence="2" id="KW-1185">Reference proteome</keyword>
<dbReference type="AlphaFoldDB" id="A0A9K3CWR0"/>
<name>A0A9K3CWR0_9EUKA</name>
<evidence type="ECO:0000313" key="2">
    <source>
        <dbReference type="Proteomes" id="UP000265618"/>
    </source>
</evidence>
<reference evidence="1 2" key="1">
    <citation type="journal article" date="2018" name="PLoS ONE">
        <title>The draft genome of Kipferlia bialata reveals reductive genome evolution in fornicate parasites.</title>
        <authorList>
            <person name="Tanifuji G."/>
            <person name="Takabayashi S."/>
            <person name="Kume K."/>
            <person name="Takagi M."/>
            <person name="Nakayama T."/>
            <person name="Kamikawa R."/>
            <person name="Inagaki Y."/>
            <person name="Hashimoto T."/>
        </authorList>
    </citation>
    <scope>NUCLEOTIDE SEQUENCE [LARGE SCALE GENOMIC DNA]</scope>
    <source>
        <strain evidence="1">NY0173</strain>
    </source>
</reference>
<proteinExistence type="predicted"/>
<dbReference type="EMBL" id="BDIP01001160">
    <property type="protein sequence ID" value="GIQ83738.1"/>
    <property type="molecule type" value="Genomic_DNA"/>
</dbReference>